<dbReference type="Gene3D" id="3.40.50.10190">
    <property type="entry name" value="BRCT domain"/>
    <property type="match status" value="1"/>
</dbReference>
<evidence type="ECO:0000313" key="2">
    <source>
        <dbReference type="Proteomes" id="UP001239267"/>
    </source>
</evidence>
<protein>
    <submittedName>
        <fullName evidence="1">Uncharacterized protein</fullName>
    </submittedName>
</protein>
<proteinExistence type="predicted"/>
<keyword evidence="2" id="KW-1185">Reference proteome</keyword>
<gene>
    <name evidence="1" type="ORF">J2T23_000605</name>
</gene>
<dbReference type="EMBL" id="JAUSTB010000001">
    <property type="protein sequence ID" value="MDQ0144731.1"/>
    <property type="molecule type" value="Genomic_DNA"/>
</dbReference>
<accession>A0AAJ1SPL6</accession>
<organism evidence="1 2">
    <name type="scientific">Pseudarthrobacter niigatensis</name>
    <dbReference type="NCBI Taxonomy" id="369935"/>
    <lineage>
        <taxon>Bacteria</taxon>
        <taxon>Bacillati</taxon>
        <taxon>Actinomycetota</taxon>
        <taxon>Actinomycetes</taxon>
        <taxon>Micrococcales</taxon>
        <taxon>Micrococcaceae</taxon>
        <taxon>Pseudarthrobacter</taxon>
    </lineage>
</organism>
<comment type="caution">
    <text evidence="1">The sequence shown here is derived from an EMBL/GenBank/DDBJ whole genome shotgun (WGS) entry which is preliminary data.</text>
</comment>
<dbReference type="InterPro" id="IPR036420">
    <property type="entry name" value="BRCT_dom_sf"/>
</dbReference>
<dbReference type="RefSeq" id="WP_307357012.1">
    <property type="nucleotide sequence ID" value="NZ_JAUSTB010000001.1"/>
</dbReference>
<evidence type="ECO:0000313" key="1">
    <source>
        <dbReference type="EMBL" id="MDQ0144731.1"/>
    </source>
</evidence>
<name>A0AAJ1SPL6_9MICC</name>
<dbReference type="Proteomes" id="UP001239267">
    <property type="component" value="Unassembled WGS sequence"/>
</dbReference>
<reference evidence="1 2" key="1">
    <citation type="submission" date="2023-07" db="EMBL/GenBank/DDBJ databases">
        <title>Sorghum-associated microbial communities from plants grown in Nebraska, USA.</title>
        <authorList>
            <person name="Schachtman D."/>
        </authorList>
    </citation>
    <scope>NUCLEOTIDE SEQUENCE [LARGE SCALE GENOMIC DNA]</scope>
    <source>
        <strain evidence="1 2">DS1001</strain>
    </source>
</reference>
<dbReference type="AlphaFoldDB" id="A0AAJ1SPL6"/>
<dbReference type="CDD" id="cd17748">
    <property type="entry name" value="BRCT_DNA_ligase_like"/>
    <property type="match status" value="1"/>
</dbReference>
<sequence>MTNEWVYDLRGKEVVFTGKFKDYIKADLAKIARDLGARNVSGWVNQSTTDVLVRGQSSAWKYGDFGEREEQVARMQAAGHPIQLIDEAGFHGLRSHYPAPALEPHVPKARARANATEGGAVGAPYRSGTFSEPLKSDGDVYRDPDIMERGLKAHSHTQDKLADLLLERGLTPLSPFDKSCNFDLAWRFEDGTVGIAEVKSNTAENEAFQVRHGLGQVLDYGHRMALRGFRPKRYLVLERKTQDSHWRDLCAAHDVTLTWGQFFPNVF</sequence>